<reference evidence="4" key="1">
    <citation type="journal article" date="2020" name="Nat. Commun.">
        <title>Genome sequence of the cluster root forming white lupin.</title>
        <authorList>
            <person name="Hufnagel B."/>
            <person name="Marques A."/>
            <person name="Soriano A."/>
            <person name="Marques L."/>
            <person name="Divol F."/>
            <person name="Doumas P."/>
            <person name="Sallet E."/>
            <person name="Mancinotti D."/>
            <person name="Carrere S."/>
            <person name="Marande W."/>
            <person name="Arribat S."/>
            <person name="Keller J."/>
            <person name="Huneau C."/>
            <person name="Blein T."/>
            <person name="Aime D."/>
            <person name="Laguerre M."/>
            <person name="Taylor J."/>
            <person name="Schubert V."/>
            <person name="Nelson M."/>
            <person name="Geu-Flores F."/>
            <person name="Crespi M."/>
            <person name="Gallardo-Guerrero K."/>
            <person name="Delaux P.-M."/>
            <person name="Salse J."/>
            <person name="Berges H."/>
            <person name="Guyot R."/>
            <person name="Gouzy J."/>
            <person name="Peret B."/>
        </authorList>
    </citation>
    <scope>NUCLEOTIDE SEQUENCE [LARGE SCALE GENOMIC DNA]</scope>
    <source>
        <strain evidence="4">cv. Amiga</strain>
    </source>
</reference>
<dbReference type="AlphaFoldDB" id="A0A6A4NUG8"/>
<keyword evidence="4" id="KW-1185">Reference proteome</keyword>
<feature type="coiled-coil region" evidence="1">
    <location>
        <begin position="499"/>
        <end position="554"/>
    </location>
</feature>
<dbReference type="Proteomes" id="UP000447434">
    <property type="component" value="Chromosome 21"/>
</dbReference>
<feature type="coiled-coil region" evidence="1">
    <location>
        <begin position="288"/>
        <end position="347"/>
    </location>
</feature>
<dbReference type="GO" id="GO:0012505">
    <property type="term" value="C:endomembrane system"/>
    <property type="evidence" value="ECO:0007669"/>
    <property type="project" value="TreeGrafter"/>
</dbReference>
<keyword evidence="1" id="KW-0175">Coiled coil</keyword>
<dbReference type="PANTHER" id="PTHR36362:SF3">
    <property type="entry name" value="PROTEIN HOOK HOMOLOG 3-LIKE"/>
    <property type="match status" value="1"/>
</dbReference>
<name>A0A6A4NUG8_LUPAL</name>
<comment type="caution">
    <text evidence="3">The sequence shown here is derived from an EMBL/GenBank/DDBJ whole genome shotgun (WGS) entry which is preliminary data.</text>
</comment>
<evidence type="ECO:0000313" key="4">
    <source>
        <dbReference type="Proteomes" id="UP000447434"/>
    </source>
</evidence>
<feature type="signal peptide" evidence="2">
    <location>
        <begin position="1"/>
        <end position="20"/>
    </location>
</feature>
<dbReference type="PANTHER" id="PTHR36362">
    <property type="entry name" value="DNA-DIRECTED RNA POLYMERASE SUBUNIT BETA"/>
    <property type="match status" value="1"/>
</dbReference>
<sequence length="966" mass="110757">MSSFGVTSSTFFLLQILTDAALLKRQKKEIEELRAKLMGSQSEHLAEEILNLRNTLLQIELERERIALELEEEKKTQAEWEKRVKEQAKKIENLSSMVLFSNRDETREHIKKDKRRDTWCPGNVLREQLKDVYANIQPNASTIKPTRHKREDIGPLLPFEELVNEDDFVDQSLKQEDHNKGDANESCKLPDPCALFHVTNRKKVPLRKKSLSMEEFLELQEEYENLLLNFETQRTTNEIQIEALRKKLLEANPLPYAESADFSNYANDVNLNGDKTVTFRDSEAILVIKRLQEQIKVLEMEKISSQQNLDDVVDLATEQNICAREKFEELYEDLVNAQDAARVANEQLTSSETDGNFEFLVNVSTEVQEIMSEVQISKEAVQSVISIVDDAVKSFSALCEMFCDFKASISQDAAEQNLILSNHQKLNSCLLQKISELQNEKILLDGQVDDLQKQLQEAKLDAHNSKSSLMECSEQKEIENAELISYIQTLEKDISSLTSSSLAKEREVLRKDLEKTKNKLKETESKLKIAIQERTKLEGEKAYAEREIKRLHGQNSLLERDINKRDSVAGRRRDSIVERSSKVFDPKIAKGPSLQETLQEEHQKLEVFAFESETRITSLEEELAAVLKEKEEVISINEGLASELDDLTEKLNTSTSELCNLKEDISALRQILEDSDLVQEKLKSSIKVLEEEKEELAMQLTDSLLAIEEERAILSAKQKASLVAIEEQTLMKNVQIASLSTELSEVRNELEFCREECRTLQEKLTISDENSHLNEILREKASEIDQWENHLETVDAESKQLHVLNKGDDLTALRESDTTSEFSQEFQNLKNEFSIVTKERDKLMTQLEDQQKHVMEVELLQKHCHNELSKAKVEVEELSRKICCTETKMHADGVTNSKEMAKLKMRLRGTQARLDAFRGRTEEAINELDLMNRKFVAASGKLKERLASQGIDILNLKKQLAAVKEK</sequence>
<protein>
    <submittedName>
        <fullName evidence="3">Uncharacterized protein</fullName>
    </submittedName>
</protein>
<proteinExistence type="predicted"/>
<keyword evidence="2" id="KW-0732">Signal</keyword>
<feature type="chain" id="PRO_5025356786" evidence="2">
    <location>
        <begin position="21"/>
        <end position="966"/>
    </location>
</feature>
<accession>A0A6A4NUG8</accession>
<evidence type="ECO:0000313" key="3">
    <source>
        <dbReference type="EMBL" id="KAE9590157.1"/>
    </source>
</evidence>
<dbReference type="OrthoDB" id="3176171at2759"/>
<evidence type="ECO:0000256" key="1">
    <source>
        <dbReference type="SAM" id="Coils"/>
    </source>
</evidence>
<feature type="coiled-coil region" evidence="1">
    <location>
        <begin position="736"/>
        <end position="797"/>
    </location>
</feature>
<feature type="coiled-coil region" evidence="1">
    <location>
        <begin position="23"/>
        <end position="97"/>
    </location>
</feature>
<gene>
    <name evidence="3" type="ORF">Lalb_Chr21g0316681</name>
</gene>
<feature type="coiled-coil region" evidence="1">
    <location>
        <begin position="616"/>
        <end position="699"/>
    </location>
</feature>
<feature type="coiled-coil region" evidence="1">
    <location>
        <begin position="420"/>
        <end position="468"/>
    </location>
</feature>
<evidence type="ECO:0000256" key="2">
    <source>
        <dbReference type="SAM" id="SignalP"/>
    </source>
</evidence>
<organism evidence="3 4">
    <name type="scientific">Lupinus albus</name>
    <name type="common">White lupine</name>
    <name type="synonym">Lupinus termis</name>
    <dbReference type="NCBI Taxonomy" id="3870"/>
    <lineage>
        <taxon>Eukaryota</taxon>
        <taxon>Viridiplantae</taxon>
        <taxon>Streptophyta</taxon>
        <taxon>Embryophyta</taxon>
        <taxon>Tracheophyta</taxon>
        <taxon>Spermatophyta</taxon>
        <taxon>Magnoliopsida</taxon>
        <taxon>eudicotyledons</taxon>
        <taxon>Gunneridae</taxon>
        <taxon>Pentapetalae</taxon>
        <taxon>rosids</taxon>
        <taxon>fabids</taxon>
        <taxon>Fabales</taxon>
        <taxon>Fabaceae</taxon>
        <taxon>Papilionoideae</taxon>
        <taxon>50 kb inversion clade</taxon>
        <taxon>genistoids sensu lato</taxon>
        <taxon>core genistoids</taxon>
        <taxon>Genisteae</taxon>
        <taxon>Lupinus</taxon>
    </lineage>
</organism>
<dbReference type="EMBL" id="WOCE01000021">
    <property type="protein sequence ID" value="KAE9590157.1"/>
    <property type="molecule type" value="Genomic_DNA"/>
</dbReference>